<dbReference type="GO" id="GO:0035091">
    <property type="term" value="F:phosphatidylinositol binding"/>
    <property type="evidence" value="ECO:0007669"/>
    <property type="project" value="InterPro"/>
</dbReference>
<evidence type="ECO:0000259" key="1">
    <source>
        <dbReference type="PROSITE" id="PS50195"/>
    </source>
</evidence>
<feature type="domain" description="PX" evidence="1">
    <location>
        <begin position="6"/>
        <end position="143"/>
    </location>
</feature>
<keyword evidence="3" id="KW-1185">Reference proteome</keyword>
<name>A0A1R2BHF6_9CILI</name>
<dbReference type="Gene3D" id="3.30.1520.10">
    <property type="entry name" value="Phox-like domain"/>
    <property type="match status" value="1"/>
</dbReference>
<proteinExistence type="predicted"/>
<dbReference type="OrthoDB" id="437742at2759"/>
<dbReference type="AlphaFoldDB" id="A0A1R2BHF6"/>
<accession>A0A1R2BHF6</accession>
<gene>
    <name evidence="2" type="ORF">SteCoe_24503</name>
</gene>
<evidence type="ECO:0000313" key="3">
    <source>
        <dbReference type="Proteomes" id="UP000187209"/>
    </source>
</evidence>
<sequence>MDQLVDVSIPRTHTQKKKGIFQNLYTVYEVKVILDDSYEYFLLKRYKEFRKLHDDVKGALGENYIFPKFPGRTMNSMNPAVISKRKSGLEKWLHAALSFKEVEEFVKDFLQINFEAIEPVNSSQKLNEDEMMIKDFSGNINSNSHSRMGLLDTFEKKYFSKRRIIRDKQIVILLNTLLPLCGDDYTGSKSLHVLYKFCTSDHNRDFELVTKELTKIPIDMLRQMKLDEYLLKKRFCDSQIQAFHILNILKATFDSSVIKEILNNDTEAYDVYLKWDCQGCITKRPTEVISSNSDWRIISLGDINDDFQITFRFINKQLQFHAIFTLESDFSTIVDLLTQPESRKKWDIKLVDIEKIPLHNDDLGLKMIYMQDRTLYEFHNTVNVTRSIFHTMVNFRSKGHSHIKPKGIMGKMTSSYKIENLSQLDTSFIYPFKEKEMKRNSSSGDILQEELEKKLASIKMTWKATFCELSKKMFVSDCLEETDSLKHTMNRFINLAESRPSQNLEKSPANTILEACERKKLRKLHTLRKISSQDEFN</sequence>
<dbReference type="SMART" id="SM00312">
    <property type="entry name" value="PX"/>
    <property type="match status" value="1"/>
</dbReference>
<dbReference type="InterPro" id="IPR036871">
    <property type="entry name" value="PX_dom_sf"/>
</dbReference>
<dbReference type="PROSITE" id="PS50195">
    <property type="entry name" value="PX"/>
    <property type="match status" value="1"/>
</dbReference>
<dbReference type="EMBL" id="MPUH01000646">
    <property type="protein sequence ID" value="OMJ76169.1"/>
    <property type="molecule type" value="Genomic_DNA"/>
</dbReference>
<dbReference type="Pfam" id="PF00787">
    <property type="entry name" value="PX"/>
    <property type="match status" value="1"/>
</dbReference>
<evidence type="ECO:0000313" key="2">
    <source>
        <dbReference type="EMBL" id="OMJ76169.1"/>
    </source>
</evidence>
<dbReference type="Proteomes" id="UP000187209">
    <property type="component" value="Unassembled WGS sequence"/>
</dbReference>
<organism evidence="2 3">
    <name type="scientific">Stentor coeruleus</name>
    <dbReference type="NCBI Taxonomy" id="5963"/>
    <lineage>
        <taxon>Eukaryota</taxon>
        <taxon>Sar</taxon>
        <taxon>Alveolata</taxon>
        <taxon>Ciliophora</taxon>
        <taxon>Postciliodesmatophora</taxon>
        <taxon>Heterotrichea</taxon>
        <taxon>Heterotrichida</taxon>
        <taxon>Stentoridae</taxon>
        <taxon>Stentor</taxon>
    </lineage>
</organism>
<protein>
    <recommendedName>
        <fullName evidence="1">PX domain-containing protein</fullName>
    </recommendedName>
</protein>
<dbReference type="CDD" id="cd06093">
    <property type="entry name" value="PX_domain"/>
    <property type="match status" value="1"/>
</dbReference>
<dbReference type="InterPro" id="IPR001683">
    <property type="entry name" value="PX_dom"/>
</dbReference>
<comment type="caution">
    <text evidence="2">The sequence shown here is derived from an EMBL/GenBank/DDBJ whole genome shotgun (WGS) entry which is preliminary data.</text>
</comment>
<reference evidence="2 3" key="1">
    <citation type="submission" date="2016-11" db="EMBL/GenBank/DDBJ databases">
        <title>The macronuclear genome of Stentor coeruleus: a giant cell with tiny introns.</title>
        <authorList>
            <person name="Slabodnick M."/>
            <person name="Ruby J.G."/>
            <person name="Reiff S.B."/>
            <person name="Swart E.C."/>
            <person name="Gosai S."/>
            <person name="Prabakaran S."/>
            <person name="Witkowska E."/>
            <person name="Larue G.E."/>
            <person name="Fisher S."/>
            <person name="Freeman R.M."/>
            <person name="Gunawardena J."/>
            <person name="Chu W."/>
            <person name="Stover N.A."/>
            <person name="Gregory B.D."/>
            <person name="Nowacki M."/>
            <person name="Derisi J."/>
            <person name="Roy S.W."/>
            <person name="Marshall W.F."/>
            <person name="Sood P."/>
        </authorList>
    </citation>
    <scope>NUCLEOTIDE SEQUENCE [LARGE SCALE GENOMIC DNA]</scope>
    <source>
        <strain evidence="2">WM001</strain>
    </source>
</reference>
<dbReference type="SUPFAM" id="SSF64268">
    <property type="entry name" value="PX domain"/>
    <property type="match status" value="1"/>
</dbReference>